<dbReference type="PROSITE" id="PS51677">
    <property type="entry name" value="NODB"/>
    <property type="match status" value="1"/>
</dbReference>
<reference evidence="4" key="2">
    <citation type="submission" date="2020-09" db="EMBL/GenBank/DDBJ databases">
        <authorList>
            <person name="Sun Q."/>
            <person name="Kim S."/>
        </authorList>
    </citation>
    <scope>NUCLEOTIDE SEQUENCE</scope>
    <source>
        <strain evidence="4">KCTC 23732</strain>
    </source>
</reference>
<dbReference type="Proteomes" id="UP000608345">
    <property type="component" value="Unassembled WGS sequence"/>
</dbReference>
<dbReference type="PANTHER" id="PTHR34216:SF3">
    <property type="entry name" value="POLY-BETA-1,6-N-ACETYL-D-GLUCOSAMINE N-DEACETYLASE"/>
    <property type="match status" value="1"/>
</dbReference>
<dbReference type="GO" id="GO:0005975">
    <property type="term" value="P:carbohydrate metabolic process"/>
    <property type="evidence" value="ECO:0007669"/>
    <property type="project" value="InterPro"/>
</dbReference>
<evidence type="ECO:0000256" key="2">
    <source>
        <dbReference type="ARBA" id="ARBA00022729"/>
    </source>
</evidence>
<keyword evidence="2" id="KW-0732">Signal</keyword>
<organism evidence="4 5">
    <name type="scientific">Advenella faeciporci</name>
    <dbReference type="NCBI Taxonomy" id="797535"/>
    <lineage>
        <taxon>Bacteria</taxon>
        <taxon>Pseudomonadati</taxon>
        <taxon>Pseudomonadota</taxon>
        <taxon>Betaproteobacteria</taxon>
        <taxon>Burkholderiales</taxon>
        <taxon>Alcaligenaceae</taxon>
    </lineage>
</organism>
<dbReference type="AlphaFoldDB" id="A0A918MYN9"/>
<proteinExistence type="predicted"/>
<comment type="caution">
    <text evidence="4">The sequence shown here is derived from an EMBL/GenBank/DDBJ whole genome shotgun (WGS) entry which is preliminary data.</text>
</comment>
<dbReference type="InterPro" id="IPR051398">
    <property type="entry name" value="Polysacch_Deacetylase"/>
</dbReference>
<gene>
    <name evidence="4" type="ORF">GCM10011450_12500</name>
</gene>
<dbReference type="Pfam" id="PF01522">
    <property type="entry name" value="Polysacc_deac_1"/>
    <property type="match status" value="1"/>
</dbReference>
<dbReference type="GO" id="GO:0016810">
    <property type="term" value="F:hydrolase activity, acting on carbon-nitrogen (but not peptide) bonds"/>
    <property type="evidence" value="ECO:0007669"/>
    <property type="project" value="InterPro"/>
</dbReference>
<keyword evidence="5" id="KW-1185">Reference proteome</keyword>
<dbReference type="InterPro" id="IPR011330">
    <property type="entry name" value="Glyco_hydro/deAcase_b/a-brl"/>
</dbReference>
<feature type="domain" description="NodB homology" evidence="3">
    <location>
        <begin position="61"/>
        <end position="245"/>
    </location>
</feature>
<dbReference type="PANTHER" id="PTHR34216">
    <property type="match status" value="1"/>
</dbReference>
<sequence>MIPILMYHQIADMPPKGTPYRGLCVPAKKFAQQMQWLKRLGYRGLSMQDLLPYLEGKKSGKVFGITFDDGYANVHDNALPVLQALGFTATTYFVAGHPGGHNHWDIEKGIPHSGLMNEQQIQNWAKAGQEIGSHTLDHVHLTQLPENEARRQIEASKYGLEAVFGVPVTAFCYPYGDESAAIREMTRQAGYTNATLTVKGLALKEDDLFGLPRVTVSGNIGLVAFLMKCLTQKEHKRRVKKEKQP</sequence>
<dbReference type="InterPro" id="IPR002509">
    <property type="entry name" value="NODB_dom"/>
</dbReference>
<dbReference type="SUPFAM" id="SSF88713">
    <property type="entry name" value="Glycoside hydrolase/deacetylase"/>
    <property type="match status" value="1"/>
</dbReference>
<name>A0A918MYN9_9BURK</name>
<evidence type="ECO:0000313" key="4">
    <source>
        <dbReference type="EMBL" id="GGW83877.1"/>
    </source>
</evidence>
<accession>A0A918MYN9</accession>
<dbReference type="CDD" id="cd10918">
    <property type="entry name" value="CE4_NodB_like_5s_6s"/>
    <property type="match status" value="1"/>
</dbReference>
<dbReference type="EMBL" id="BMYS01000006">
    <property type="protein sequence ID" value="GGW83877.1"/>
    <property type="molecule type" value="Genomic_DNA"/>
</dbReference>
<evidence type="ECO:0000256" key="1">
    <source>
        <dbReference type="ARBA" id="ARBA00004613"/>
    </source>
</evidence>
<reference evidence="4" key="1">
    <citation type="journal article" date="2014" name="Int. J. Syst. Evol. Microbiol.">
        <title>Complete genome sequence of Corynebacterium casei LMG S-19264T (=DSM 44701T), isolated from a smear-ripened cheese.</title>
        <authorList>
            <consortium name="US DOE Joint Genome Institute (JGI-PGF)"/>
            <person name="Walter F."/>
            <person name="Albersmeier A."/>
            <person name="Kalinowski J."/>
            <person name="Ruckert C."/>
        </authorList>
    </citation>
    <scope>NUCLEOTIDE SEQUENCE</scope>
    <source>
        <strain evidence="4">KCTC 23732</strain>
    </source>
</reference>
<comment type="subcellular location">
    <subcellularLocation>
        <location evidence="1">Secreted</location>
    </subcellularLocation>
</comment>
<evidence type="ECO:0000259" key="3">
    <source>
        <dbReference type="PROSITE" id="PS51677"/>
    </source>
</evidence>
<dbReference type="Gene3D" id="3.20.20.370">
    <property type="entry name" value="Glycoside hydrolase/deacetylase"/>
    <property type="match status" value="1"/>
</dbReference>
<dbReference type="RefSeq" id="WP_229793915.1">
    <property type="nucleotide sequence ID" value="NZ_BAABFY010000054.1"/>
</dbReference>
<evidence type="ECO:0000313" key="5">
    <source>
        <dbReference type="Proteomes" id="UP000608345"/>
    </source>
</evidence>
<protein>
    <submittedName>
        <fullName evidence="4">Polysaccharide deacetylase</fullName>
    </submittedName>
</protein>
<dbReference type="GO" id="GO:0005576">
    <property type="term" value="C:extracellular region"/>
    <property type="evidence" value="ECO:0007669"/>
    <property type="project" value="UniProtKB-SubCell"/>
</dbReference>